<name>A0A846MSE5_9BACT</name>
<dbReference type="SUPFAM" id="SSF53271">
    <property type="entry name" value="PRTase-like"/>
    <property type="match status" value="1"/>
</dbReference>
<dbReference type="InterPro" id="IPR000836">
    <property type="entry name" value="PRTase_dom"/>
</dbReference>
<evidence type="ECO:0000313" key="2">
    <source>
        <dbReference type="EMBL" id="NIK74534.1"/>
    </source>
</evidence>
<gene>
    <name evidence="2" type="ORF">FHS56_002059</name>
</gene>
<keyword evidence="2" id="KW-0328">Glycosyltransferase</keyword>
<dbReference type="Pfam" id="PF14681">
    <property type="entry name" value="UPRTase"/>
    <property type="match status" value="1"/>
</dbReference>
<dbReference type="EC" id="2.4.2.9" evidence="2"/>
<dbReference type="NCBIfam" id="NF001097">
    <property type="entry name" value="PRK00129.1"/>
    <property type="match status" value="1"/>
</dbReference>
<proteinExistence type="predicted"/>
<dbReference type="RefSeq" id="WP_243844207.1">
    <property type="nucleotide sequence ID" value="NZ_JAASRN010000003.1"/>
</dbReference>
<dbReference type="Gene3D" id="3.40.50.2020">
    <property type="match status" value="1"/>
</dbReference>
<dbReference type="EMBL" id="JAASRN010000003">
    <property type="protein sequence ID" value="NIK74534.1"/>
    <property type="molecule type" value="Genomic_DNA"/>
</dbReference>
<dbReference type="Proteomes" id="UP000537126">
    <property type="component" value="Unassembled WGS sequence"/>
</dbReference>
<organism evidence="2 3">
    <name type="scientific">Thermonema lapsum</name>
    <dbReference type="NCBI Taxonomy" id="28195"/>
    <lineage>
        <taxon>Bacteria</taxon>
        <taxon>Pseudomonadati</taxon>
        <taxon>Bacteroidota</taxon>
        <taxon>Cytophagia</taxon>
        <taxon>Cytophagales</taxon>
        <taxon>Thermonemataceae</taxon>
        <taxon>Thermonema</taxon>
    </lineage>
</organism>
<evidence type="ECO:0000259" key="1">
    <source>
        <dbReference type="Pfam" id="PF14681"/>
    </source>
</evidence>
<sequence length="222" mass="24596">MMSTLFVLSEQPSIAHHFLADVRSLEKQRDRRLFWESMERLGYLLAYELSKQLRYEWVTVTTPLGTKQHYCLSSPLVLGVILRAAIPLYEGVRRMFPEADTAFVGEYRKEGSEKKGAAGVEIEQFYAATPSLSGRTLILIDPMLATGKSIVTAYRALTDKGGTPQALHIISVIAARQGVEYVQKHLPGVHCWTADLDPALNDKAYIVPGLGDAGDLAFGEKL</sequence>
<comment type="caution">
    <text evidence="2">The sequence shown here is derived from an EMBL/GenBank/DDBJ whole genome shotgun (WGS) entry which is preliminary data.</text>
</comment>
<evidence type="ECO:0000313" key="3">
    <source>
        <dbReference type="Proteomes" id="UP000537126"/>
    </source>
</evidence>
<dbReference type="InterPro" id="IPR029057">
    <property type="entry name" value="PRTase-like"/>
</dbReference>
<protein>
    <submittedName>
        <fullName evidence="2">Uracil phosphoribosyltransferase</fullName>
        <ecNumber evidence="2">2.4.2.9</ecNumber>
    </submittedName>
</protein>
<dbReference type="GO" id="GO:0004845">
    <property type="term" value="F:uracil phosphoribosyltransferase activity"/>
    <property type="evidence" value="ECO:0007669"/>
    <property type="project" value="UniProtKB-EC"/>
</dbReference>
<dbReference type="AlphaFoldDB" id="A0A846MSE5"/>
<keyword evidence="3" id="KW-1185">Reference proteome</keyword>
<keyword evidence="2" id="KW-0808">Transferase</keyword>
<reference evidence="2 3" key="1">
    <citation type="submission" date="2020-03" db="EMBL/GenBank/DDBJ databases">
        <title>Genomic Encyclopedia of Type Strains, Phase IV (KMG-IV): sequencing the most valuable type-strain genomes for metagenomic binning, comparative biology and taxonomic classification.</title>
        <authorList>
            <person name="Goeker M."/>
        </authorList>
    </citation>
    <scope>NUCLEOTIDE SEQUENCE [LARGE SCALE GENOMIC DNA]</scope>
    <source>
        <strain evidence="2 3">DSM 5718</strain>
    </source>
</reference>
<accession>A0A846MSE5</accession>
<dbReference type="CDD" id="cd06223">
    <property type="entry name" value="PRTases_typeI"/>
    <property type="match status" value="1"/>
</dbReference>
<feature type="domain" description="Phosphoribosyltransferase" evidence="1">
    <location>
        <begin position="15"/>
        <end position="219"/>
    </location>
</feature>